<organism evidence="1 2">
    <name type="scientific">Novipirellula aureliae</name>
    <dbReference type="NCBI Taxonomy" id="2527966"/>
    <lineage>
        <taxon>Bacteria</taxon>
        <taxon>Pseudomonadati</taxon>
        <taxon>Planctomycetota</taxon>
        <taxon>Planctomycetia</taxon>
        <taxon>Pirellulales</taxon>
        <taxon>Pirellulaceae</taxon>
        <taxon>Novipirellula</taxon>
    </lineage>
</organism>
<comment type="caution">
    <text evidence="1">The sequence shown here is derived from an EMBL/GenBank/DDBJ whole genome shotgun (WGS) entry which is preliminary data.</text>
</comment>
<protein>
    <submittedName>
        <fullName evidence="1">Uncharacterized protein</fullName>
    </submittedName>
</protein>
<dbReference type="AlphaFoldDB" id="A0A5C6E6S1"/>
<name>A0A5C6E6S1_9BACT</name>
<dbReference type="Proteomes" id="UP000315471">
    <property type="component" value="Unassembled WGS sequence"/>
</dbReference>
<dbReference type="EMBL" id="SJPY01000003">
    <property type="protein sequence ID" value="TWU43156.1"/>
    <property type="molecule type" value="Genomic_DNA"/>
</dbReference>
<reference evidence="1 2" key="1">
    <citation type="submission" date="2019-02" db="EMBL/GenBank/DDBJ databases">
        <title>Deep-cultivation of Planctomycetes and their phenomic and genomic characterization uncovers novel biology.</title>
        <authorList>
            <person name="Wiegand S."/>
            <person name="Jogler M."/>
            <person name="Boedeker C."/>
            <person name="Pinto D."/>
            <person name="Vollmers J."/>
            <person name="Rivas-Marin E."/>
            <person name="Kohn T."/>
            <person name="Peeters S.H."/>
            <person name="Heuer A."/>
            <person name="Rast P."/>
            <person name="Oberbeckmann S."/>
            <person name="Bunk B."/>
            <person name="Jeske O."/>
            <person name="Meyerdierks A."/>
            <person name="Storesund J.E."/>
            <person name="Kallscheuer N."/>
            <person name="Luecker S."/>
            <person name="Lage O.M."/>
            <person name="Pohl T."/>
            <person name="Merkel B.J."/>
            <person name="Hornburger P."/>
            <person name="Mueller R.-W."/>
            <person name="Bruemmer F."/>
            <person name="Labrenz M."/>
            <person name="Spormann A.M."/>
            <person name="Op Den Camp H."/>
            <person name="Overmann J."/>
            <person name="Amann R."/>
            <person name="Jetten M.S.M."/>
            <person name="Mascher T."/>
            <person name="Medema M.H."/>
            <person name="Devos D.P."/>
            <person name="Kaster A.-K."/>
            <person name="Ovreas L."/>
            <person name="Rohde M."/>
            <person name="Galperin M.Y."/>
            <person name="Jogler C."/>
        </authorList>
    </citation>
    <scope>NUCLEOTIDE SEQUENCE [LARGE SCALE GENOMIC DNA]</scope>
    <source>
        <strain evidence="1 2">Q31b</strain>
    </source>
</reference>
<keyword evidence="2" id="KW-1185">Reference proteome</keyword>
<sequence length="36" mass="4039">MVALPMVALPMVALRWRPSYHVAQTVETNATNGKER</sequence>
<proteinExistence type="predicted"/>
<evidence type="ECO:0000313" key="2">
    <source>
        <dbReference type="Proteomes" id="UP000315471"/>
    </source>
</evidence>
<evidence type="ECO:0000313" key="1">
    <source>
        <dbReference type="EMBL" id="TWU43156.1"/>
    </source>
</evidence>
<gene>
    <name evidence="1" type="ORF">Q31b_21940</name>
</gene>
<accession>A0A5C6E6S1</accession>